<dbReference type="EMBL" id="AMZH03027561">
    <property type="protein sequence ID" value="RRT34101.1"/>
    <property type="molecule type" value="Genomic_DNA"/>
</dbReference>
<proteinExistence type="predicted"/>
<evidence type="ECO:0000313" key="3">
    <source>
        <dbReference type="Proteomes" id="UP000287651"/>
    </source>
</evidence>
<dbReference type="Proteomes" id="UP000287651">
    <property type="component" value="Unassembled WGS sequence"/>
</dbReference>
<evidence type="ECO:0000313" key="2">
    <source>
        <dbReference type="EMBL" id="RRT34101.1"/>
    </source>
</evidence>
<organism evidence="2 3">
    <name type="scientific">Ensete ventricosum</name>
    <name type="common">Abyssinian banana</name>
    <name type="synonym">Musa ensete</name>
    <dbReference type="NCBI Taxonomy" id="4639"/>
    <lineage>
        <taxon>Eukaryota</taxon>
        <taxon>Viridiplantae</taxon>
        <taxon>Streptophyta</taxon>
        <taxon>Embryophyta</taxon>
        <taxon>Tracheophyta</taxon>
        <taxon>Spermatophyta</taxon>
        <taxon>Magnoliopsida</taxon>
        <taxon>Liliopsida</taxon>
        <taxon>Zingiberales</taxon>
        <taxon>Musaceae</taxon>
        <taxon>Ensete</taxon>
    </lineage>
</organism>
<comment type="caution">
    <text evidence="2">The sequence shown here is derived from an EMBL/GenBank/DDBJ whole genome shotgun (WGS) entry which is preliminary data.</text>
</comment>
<protein>
    <submittedName>
        <fullName evidence="2">Uncharacterized protein</fullName>
    </submittedName>
</protein>
<feature type="region of interest" description="Disordered" evidence="1">
    <location>
        <begin position="1"/>
        <end position="65"/>
    </location>
</feature>
<reference evidence="2 3" key="1">
    <citation type="journal article" date="2014" name="Agronomy (Basel)">
        <title>A Draft Genome Sequence for Ensete ventricosum, the Drought-Tolerant Tree Against Hunger.</title>
        <authorList>
            <person name="Harrison J."/>
            <person name="Moore K.A."/>
            <person name="Paszkiewicz K."/>
            <person name="Jones T."/>
            <person name="Grant M."/>
            <person name="Ambacheew D."/>
            <person name="Muzemil S."/>
            <person name="Studholme D.J."/>
        </authorList>
    </citation>
    <scope>NUCLEOTIDE SEQUENCE [LARGE SCALE GENOMIC DNA]</scope>
</reference>
<dbReference type="AlphaFoldDB" id="A0A426X3Q1"/>
<evidence type="ECO:0000256" key="1">
    <source>
        <dbReference type="SAM" id="MobiDB-lite"/>
    </source>
</evidence>
<sequence length="95" mass="9935">MIGAIELQPDDGPRSSLGIGPGSEDVVGSRRHSLGDSPKGSGSSLGTRTGDHRKKTERLATRLPEATGLVGAGRLNRPDLEIWVLRAVEPPRASG</sequence>
<accession>A0A426X3Q1</accession>
<name>A0A426X3Q1_ENSVE</name>
<gene>
    <name evidence="2" type="ORF">B296_00054889</name>
</gene>